<dbReference type="STRING" id="387005.A0A183HE41"/>
<evidence type="ECO:0000313" key="1">
    <source>
        <dbReference type="EMBL" id="VDO44203.1"/>
    </source>
</evidence>
<protein>
    <submittedName>
        <fullName evidence="1 3">Uncharacterized protein</fullName>
    </submittedName>
</protein>
<keyword evidence="2" id="KW-1185">Reference proteome</keyword>
<accession>A0A183HE41</accession>
<dbReference type="WBParaSite" id="OFLC_0000575201-mRNA-1">
    <property type="protein sequence ID" value="OFLC_0000575201-mRNA-1"/>
    <property type="gene ID" value="OFLC_0000575201"/>
</dbReference>
<dbReference type="Proteomes" id="UP000267606">
    <property type="component" value="Unassembled WGS sequence"/>
</dbReference>
<organism evidence="3">
    <name type="scientific">Onchocerca flexuosa</name>
    <dbReference type="NCBI Taxonomy" id="387005"/>
    <lineage>
        <taxon>Eukaryota</taxon>
        <taxon>Metazoa</taxon>
        <taxon>Ecdysozoa</taxon>
        <taxon>Nematoda</taxon>
        <taxon>Chromadorea</taxon>
        <taxon>Rhabditida</taxon>
        <taxon>Spirurina</taxon>
        <taxon>Spiruromorpha</taxon>
        <taxon>Filarioidea</taxon>
        <taxon>Onchocercidae</taxon>
        <taxon>Onchocerca</taxon>
    </lineage>
</organism>
<dbReference type="EMBL" id="UZAJ01005114">
    <property type="protein sequence ID" value="VDO44203.1"/>
    <property type="molecule type" value="Genomic_DNA"/>
</dbReference>
<reference evidence="1 2" key="2">
    <citation type="submission" date="2018-11" db="EMBL/GenBank/DDBJ databases">
        <authorList>
            <consortium name="Pathogen Informatics"/>
        </authorList>
    </citation>
    <scope>NUCLEOTIDE SEQUENCE [LARGE SCALE GENOMIC DNA]</scope>
</reference>
<name>A0A183HE41_9BILA</name>
<sequence>MNNTHKSIYYQCKQIDTIIRNLYLTEIILYWAERPDTPNLTSQKRSHLYRQKTTYSWDIPIDAQNAIIYKKLLFIRSKVQIVIDIFGRMDLDLRVDDERKYCNIDVKELIVKASFTKVSQSHCKMNPEERSLK</sequence>
<dbReference type="AlphaFoldDB" id="A0A183HE41"/>
<reference evidence="3" key="1">
    <citation type="submission" date="2016-06" db="UniProtKB">
        <authorList>
            <consortium name="WormBaseParasite"/>
        </authorList>
    </citation>
    <scope>IDENTIFICATION</scope>
</reference>
<evidence type="ECO:0000313" key="2">
    <source>
        <dbReference type="Proteomes" id="UP000267606"/>
    </source>
</evidence>
<proteinExistence type="predicted"/>
<evidence type="ECO:0000313" key="3">
    <source>
        <dbReference type="WBParaSite" id="OFLC_0000575201-mRNA-1"/>
    </source>
</evidence>
<gene>
    <name evidence="1" type="ORF">OFLC_LOCUS5753</name>
</gene>